<dbReference type="InterPro" id="IPR013563">
    <property type="entry name" value="Oligopep_ABC_C"/>
</dbReference>
<comment type="subcellular location">
    <subcellularLocation>
        <location evidence="1">Cell inner membrane</location>
        <topology evidence="1">Peripheral membrane protein</topology>
    </subcellularLocation>
</comment>
<evidence type="ECO:0000256" key="5">
    <source>
        <dbReference type="ARBA" id="ARBA00022741"/>
    </source>
</evidence>
<evidence type="ECO:0000256" key="1">
    <source>
        <dbReference type="ARBA" id="ARBA00004417"/>
    </source>
</evidence>
<comment type="similarity">
    <text evidence="2">Belongs to the ABC transporter superfamily.</text>
</comment>
<dbReference type="RefSeq" id="WP_284392116.1">
    <property type="nucleotide sequence ID" value="NZ_BSNG01000001.1"/>
</dbReference>
<proteinExistence type="inferred from homology"/>
<dbReference type="Gene3D" id="3.40.50.300">
    <property type="entry name" value="P-loop containing nucleotide triphosphate hydrolases"/>
    <property type="match status" value="1"/>
</dbReference>
<dbReference type="Pfam" id="PF00005">
    <property type="entry name" value="ABC_tran"/>
    <property type="match status" value="1"/>
</dbReference>
<dbReference type="Proteomes" id="UP001161406">
    <property type="component" value="Unassembled WGS sequence"/>
</dbReference>
<feature type="domain" description="ABC transporter" evidence="8">
    <location>
        <begin position="7"/>
        <end position="254"/>
    </location>
</feature>
<evidence type="ECO:0000313" key="10">
    <source>
        <dbReference type="Proteomes" id="UP001161406"/>
    </source>
</evidence>
<dbReference type="GO" id="GO:0005524">
    <property type="term" value="F:ATP binding"/>
    <property type="evidence" value="ECO:0007669"/>
    <property type="project" value="UniProtKB-KW"/>
</dbReference>
<dbReference type="InterPro" id="IPR003593">
    <property type="entry name" value="AAA+_ATPase"/>
</dbReference>
<dbReference type="CDD" id="cd03257">
    <property type="entry name" value="ABC_NikE_OppD_transporters"/>
    <property type="match status" value="1"/>
</dbReference>
<dbReference type="NCBIfam" id="TIGR01727">
    <property type="entry name" value="oligo_HPY"/>
    <property type="match status" value="1"/>
</dbReference>
<dbReference type="InterPro" id="IPR003439">
    <property type="entry name" value="ABC_transporter-like_ATP-bd"/>
</dbReference>
<keyword evidence="5" id="KW-0547">Nucleotide-binding</keyword>
<dbReference type="PROSITE" id="PS50893">
    <property type="entry name" value="ABC_TRANSPORTER_2"/>
    <property type="match status" value="1"/>
</dbReference>
<reference evidence="9" key="2">
    <citation type="submission" date="2023-01" db="EMBL/GenBank/DDBJ databases">
        <title>Draft genome sequence of Devosia yakushimensis strain NBRC 103855.</title>
        <authorList>
            <person name="Sun Q."/>
            <person name="Mori K."/>
        </authorList>
    </citation>
    <scope>NUCLEOTIDE SEQUENCE</scope>
    <source>
        <strain evidence="9">NBRC 103855</strain>
    </source>
</reference>
<keyword evidence="6 9" id="KW-0067">ATP-binding</keyword>
<evidence type="ECO:0000259" key="8">
    <source>
        <dbReference type="PROSITE" id="PS50893"/>
    </source>
</evidence>
<dbReference type="PANTHER" id="PTHR43297:SF2">
    <property type="entry name" value="DIPEPTIDE TRANSPORT ATP-BINDING PROTEIN DPPD"/>
    <property type="match status" value="1"/>
</dbReference>
<gene>
    <name evidence="9" type="ORF">GCM10007913_29410</name>
</gene>
<dbReference type="PROSITE" id="PS00211">
    <property type="entry name" value="ABC_TRANSPORTER_1"/>
    <property type="match status" value="1"/>
</dbReference>
<reference evidence="9" key="1">
    <citation type="journal article" date="2014" name="Int. J. Syst. Evol. Microbiol.">
        <title>Complete genome of a new Firmicutes species belonging to the dominant human colonic microbiota ('Ruminococcus bicirculans') reveals two chromosomes and a selective capacity to utilize plant glucans.</title>
        <authorList>
            <consortium name="NISC Comparative Sequencing Program"/>
            <person name="Wegmann U."/>
            <person name="Louis P."/>
            <person name="Goesmann A."/>
            <person name="Henrissat B."/>
            <person name="Duncan S.H."/>
            <person name="Flint H.J."/>
        </authorList>
    </citation>
    <scope>NUCLEOTIDE SEQUENCE</scope>
    <source>
        <strain evidence="9">NBRC 103855</strain>
    </source>
</reference>
<comment type="caution">
    <text evidence="9">The sequence shown here is derived from an EMBL/GenBank/DDBJ whole genome shotgun (WGS) entry which is preliminary data.</text>
</comment>
<dbReference type="InterPro" id="IPR050388">
    <property type="entry name" value="ABC_Ni/Peptide_Import"/>
</dbReference>
<dbReference type="InterPro" id="IPR027417">
    <property type="entry name" value="P-loop_NTPase"/>
</dbReference>
<protein>
    <submittedName>
        <fullName evidence="9">ABC transporter ATP-binding protein</fullName>
    </submittedName>
</protein>
<keyword evidence="4" id="KW-1003">Cell membrane</keyword>
<sequence length="318" mass="34171">MPAEALLTIEDLRISAGGRPVIEGVSLEIKAGEMLGLVGESGCGKSVTALSIMRLLAEPPMRIDGGSIRYDGQDILALDEHALEKLRGDRIAMIFQEPMTSLNPVFTVGDQISEVVLLHRDVLREAANARAVELLTRVGIPAPAAAMLRYPHQLSGGQRQRVMIAMALACDPSLLVADEPTTALDVTVQAQILDLIDDLRRETGMAVLLITHDLGVVSQYCDRVAVMYGGRVVEQAPSAELFAHPRHRYTQALLATIPASNPPGARLPAISGTVPPPGKRPNGCTFHPRCHASVARCSVDRPDLVGDTHLIRCWNPAS</sequence>
<evidence type="ECO:0000256" key="7">
    <source>
        <dbReference type="ARBA" id="ARBA00023136"/>
    </source>
</evidence>
<dbReference type="Pfam" id="PF08352">
    <property type="entry name" value="oligo_HPY"/>
    <property type="match status" value="1"/>
</dbReference>
<keyword evidence="3" id="KW-0813">Transport</keyword>
<evidence type="ECO:0000256" key="4">
    <source>
        <dbReference type="ARBA" id="ARBA00022475"/>
    </source>
</evidence>
<dbReference type="PANTHER" id="PTHR43297">
    <property type="entry name" value="OLIGOPEPTIDE TRANSPORT ATP-BINDING PROTEIN APPD"/>
    <property type="match status" value="1"/>
</dbReference>
<dbReference type="SUPFAM" id="SSF52540">
    <property type="entry name" value="P-loop containing nucleoside triphosphate hydrolases"/>
    <property type="match status" value="1"/>
</dbReference>
<evidence type="ECO:0000256" key="3">
    <source>
        <dbReference type="ARBA" id="ARBA00022448"/>
    </source>
</evidence>
<evidence type="ECO:0000313" key="9">
    <source>
        <dbReference type="EMBL" id="GLQ11009.1"/>
    </source>
</evidence>
<dbReference type="SMART" id="SM00382">
    <property type="entry name" value="AAA"/>
    <property type="match status" value="1"/>
</dbReference>
<keyword evidence="7" id="KW-0472">Membrane</keyword>
<keyword evidence="10" id="KW-1185">Reference proteome</keyword>
<accession>A0ABQ5UHB6</accession>
<organism evidence="9 10">
    <name type="scientific">Devosia yakushimensis</name>
    <dbReference type="NCBI Taxonomy" id="470028"/>
    <lineage>
        <taxon>Bacteria</taxon>
        <taxon>Pseudomonadati</taxon>
        <taxon>Pseudomonadota</taxon>
        <taxon>Alphaproteobacteria</taxon>
        <taxon>Hyphomicrobiales</taxon>
        <taxon>Devosiaceae</taxon>
        <taxon>Devosia</taxon>
    </lineage>
</organism>
<dbReference type="EMBL" id="BSNG01000001">
    <property type="protein sequence ID" value="GLQ11009.1"/>
    <property type="molecule type" value="Genomic_DNA"/>
</dbReference>
<name>A0ABQ5UHB6_9HYPH</name>
<dbReference type="InterPro" id="IPR017871">
    <property type="entry name" value="ABC_transporter-like_CS"/>
</dbReference>
<evidence type="ECO:0000256" key="6">
    <source>
        <dbReference type="ARBA" id="ARBA00022840"/>
    </source>
</evidence>
<evidence type="ECO:0000256" key="2">
    <source>
        <dbReference type="ARBA" id="ARBA00005417"/>
    </source>
</evidence>